<reference evidence="3 4" key="1">
    <citation type="journal article" date="2016" name="Mol. Biol. Evol.">
        <title>Comparative Genomics of Early-Diverging Mushroom-Forming Fungi Provides Insights into the Origins of Lignocellulose Decay Capabilities.</title>
        <authorList>
            <person name="Nagy L.G."/>
            <person name="Riley R."/>
            <person name="Tritt A."/>
            <person name="Adam C."/>
            <person name="Daum C."/>
            <person name="Floudas D."/>
            <person name="Sun H."/>
            <person name="Yadav J.S."/>
            <person name="Pangilinan J."/>
            <person name="Larsson K.H."/>
            <person name="Matsuura K."/>
            <person name="Barry K."/>
            <person name="Labutti K."/>
            <person name="Kuo R."/>
            <person name="Ohm R.A."/>
            <person name="Bhattacharya S.S."/>
            <person name="Shirouzu T."/>
            <person name="Yoshinaga Y."/>
            <person name="Martin F.M."/>
            <person name="Grigoriev I.V."/>
            <person name="Hibbett D.S."/>
        </authorList>
    </citation>
    <scope>NUCLEOTIDE SEQUENCE [LARGE SCALE GENOMIC DNA]</scope>
    <source>
        <strain evidence="3 4">L-15889</strain>
    </source>
</reference>
<proteinExistence type="predicted"/>
<evidence type="ECO:0000313" key="3">
    <source>
        <dbReference type="EMBL" id="KZT71896.1"/>
    </source>
</evidence>
<dbReference type="Proteomes" id="UP000076727">
    <property type="component" value="Unassembled WGS sequence"/>
</dbReference>
<evidence type="ECO:0000313" key="4">
    <source>
        <dbReference type="Proteomes" id="UP000076727"/>
    </source>
</evidence>
<dbReference type="PROSITE" id="PS00028">
    <property type="entry name" value="ZINC_FINGER_C2H2_1"/>
    <property type="match status" value="1"/>
</dbReference>
<protein>
    <recommendedName>
        <fullName evidence="2">C2H2-type domain-containing protein</fullName>
    </recommendedName>
</protein>
<evidence type="ECO:0000259" key="2">
    <source>
        <dbReference type="PROSITE" id="PS00028"/>
    </source>
</evidence>
<sequence>MATFTFRLDPSVLPPVHPDSSPSAAAWRRWAQNSVLSAHSEGGVVANWLPYELAARIATTSVPYSDVYPPYAQAHFEIGEMLRDFPPVTQESEADILAAIFDPNAKNWLERLPVGGFLPHPLPFSEALPDATNLAVRREPEVKAQESEPKHRSTKQHPTTVRPSLRYACSFGCGMRFQKPKDRCRHEDTKHLMTSFKCAGAGCKNRRNRPDKLKTHIIQTPGCWEAVLSHLRAKGEDVSDVHLISPQNHLRKHCQVLSAPGQPAVESDGVNEA</sequence>
<evidence type="ECO:0000256" key="1">
    <source>
        <dbReference type="SAM" id="MobiDB-lite"/>
    </source>
</evidence>
<name>A0A165SF90_9APHY</name>
<accession>A0A165SF90</accession>
<feature type="region of interest" description="Disordered" evidence="1">
    <location>
        <begin position="138"/>
        <end position="161"/>
    </location>
</feature>
<dbReference type="AlphaFoldDB" id="A0A165SF90"/>
<feature type="domain" description="C2H2-type" evidence="2">
    <location>
        <begin position="169"/>
        <end position="191"/>
    </location>
</feature>
<feature type="compositionally biased region" description="Basic and acidic residues" evidence="1">
    <location>
        <begin position="138"/>
        <end position="151"/>
    </location>
</feature>
<dbReference type="EMBL" id="KV429043">
    <property type="protein sequence ID" value="KZT71896.1"/>
    <property type="molecule type" value="Genomic_DNA"/>
</dbReference>
<gene>
    <name evidence="3" type="ORF">DAEQUDRAFT_77347</name>
</gene>
<dbReference type="InterPro" id="IPR013087">
    <property type="entry name" value="Znf_C2H2_type"/>
</dbReference>
<keyword evidence="4" id="KW-1185">Reference proteome</keyword>
<organism evidence="3 4">
    <name type="scientific">Daedalea quercina L-15889</name>
    <dbReference type="NCBI Taxonomy" id="1314783"/>
    <lineage>
        <taxon>Eukaryota</taxon>
        <taxon>Fungi</taxon>
        <taxon>Dikarya</taxon>
        <taxon>Basidiomycota</taxon>
        <taxon>Agaricomycotina</taxon>
        <taxon>Agaricomycetes</taxon>
        <taxon>Polyporales</taxon>
        <taxon>Fomitopsis</taxon>
    </lineage>
</organism>